<evidence type="ECO:0000256" key="6">
    <source>
        <dbReference type="ARBA" id="ARBA00022737"/>
    </source>
</evidence>
<keyword evidence="3" id="KW-0812">Transmembrane</keyword>
<dbReference type="PROSITE" id="PS50092">
    <property type="entry name" value="TSP1"/>
    <property type="match status" value="1"/>
</dbReference>
<evidence type="ECO:0000256" key="4">
    <source>
        <dbReference type="ARBA" id="ARBA00022723"/>
    </source>
</evidence>
<evidence type="ECO:0000256" key="3">
    <source>
        <dbReference type="ARBA" id="ARBA00022692"/>
    </source>
</evidence>
<dbReference type="CDD" id="cd04280">
    <property type="entry name" value="ZnMc_astacin_like"/>
    <property type="match status" value="1"/>
</dbReference>
<evidence type="ECO:0000256" key="16">
    <source>
        <dbReference type="RuleBase" id="RU361183"/>
    </source>
</evidence>
<dbReference type="GO" id="GO:0008270">
    <property type="term" value="F:zinc ion binding"/>
    <property type="evidence" value="ECO:0007669"/>
    <property type="project" value="UniProtKB-UniRule"/>
</dbReference>
<dbReference type="Pfam" id="PF00629">
    <property type="entry name" value="MAM"/>
    <property type="match status" value="1"/>
</dbReference>
<organism evidence="19">
    <name type="scientific">Ceriantheomorphe brasiliensis</name>
    <dbReference type="NCBI Taxonomy" id="1048506"/>
    <lineage>
        <taxon>Eukaryota</taxon>
        <taxon>Metazoa</taxon>
        <taxon>Cnidaria</taxon>
        <taxon>Anthozoa</taxon>
        <taxon>Ceriantharia</taxon>
        <taxon>Spirularia</taxon>
        <taxon>Cerianthidae</taxon>
        <taxon>Ceriantheomorphe</taxon>
    </lineage>
</organism>
<dbReference type="GO" id="GO:0006508">
    <property type="term" value="P:proteolysis"/>
    <property type="evidence" value="ECO:0007669"/>
    <property type="project" value="UniProtKB-KW"/>
</dbReference>
<dbReference type="GO" id="GO:0004222">
    <property type="term" value="F:metalloendopeptidase activity"/>
    <property type="evidence" value="ECO:0007669"/>
    <property type="project" value="UniProtKB-UniRule"/>
</dbReference>
<keyword evidence="10 15" id="KW-0482">Metalloprotease</keyword>
<dbReference type="PROSITE" id="PS51864">
    <property type="entry name" value="ASTACIN"/>
    <property type="match status" value="1"/>
</dbReference>
<feature type="binding site" evidence="15">
    <location>
        <position position="167"/>
    </location>
    <ligand>
        <name>Zn(2+)</name>
        <dbReference type="ChEBI" id="CHEBI:29105"/>
        <note>catalytic</note>
    </ligand>
</feature>
<evidence type="ECO:0000256" key="10">
    <source>
        <dbReference type="ARBA" id="ARBA00023049"/>
    </source>
</evidence>
<dbReference type="FunFam" id="2.20.100.10:FF:000007">
    <property type="entry name" value="Thrombospondin 1"/>
    <property type="match status" value="1"/>
</dbReference>
<feature type="domain" description="MAM" evidence="17">
    <location>
        <begin position="392"/>
        <end position="550"/>
    </location>
</feature>
<dbReference type="InterPro" id="IPR006026">
    <property type="entry name" value="Peptidase_Metallo"/>
</dbReference>
<evidence type="ECO:0000256" key="11">
    <source>
        <dbReference type="ARBA" id="ARBA00023136"/>
    </source>
</evidence>
<dbReference type="FunFam" id="3.40.390.10:FF:000015">
    <property type="entry name" value="Meprin A subunit"/>
    <property type="match status" value="1"/>
</dbReference>
<protein>
    <recommendedName>
        <fullName evidence="16">Metalloendopeptidase</fullName>
        <ecNumber evidence="16">3.4.24.-</ecNumber>
    </recommendedName>
</protein>
<proteinExistence type="evidence at transcript level"/>
<evidence type="ECO:0000256" key="1">
    <source>
        <dbReference type="ARBA" id="ARBA00004167"/>
    </source>
</evidence>
<feature type="chain" id="PRO_5029037529" description="Metalloendopeptidase" evidence="16">
    <location>
        <begin position="19"/>
        <end position="550"/>
    </location>
</feature>
<dbReference type="AlphaFoldDB" id="A0A7G7WYR6"/>
<comment type="cofactor">
    <cofactor evidence="15 16">
        <name>Zn(2+)</name>
        <dbReference type="ChEBI" id="CHEBI:29105"/>
    </cofactor>
    <text evidence="15 16">Binds 1 zinc ion per subunit.</text>
</comment>
<dbReference type="SMART" id="SM00209">
    <property type="entry name" value="TSP1"/>
    <property type="match status" value="2"/>
</dbReference>
<dbReference type="InterPro" id="IPR013320">
    <property type="entry name" value="ConA-like_dom_sf"/>
</dbReference>
<dbReference type="EMBL" id="MT747471">
    <property type="protein sequence ID" value="QNH72405.1"/>
    <property type="molecule type" value="mRNA"/>
</dbReference>
<dbReference type="InterPro" id="IPR034035">
    <property type="entry name" value="Astacin-like_dom"/>
</dbReference>
<comment type="subcellular location">
    <subcellularLocation>
        <location evidence="1">Membrane</location>
        <topology evidence="1">Single-pass membrane protein</topology>
    </subcellularLocation>
</comment>
<keyword evidence="8 15" id="KW-0862">Zinc</keyword>
<dbReference type="PANTHER" id="PTHR10127">
    <property type="entry name" value="DISCOIDIN, CUB, EGF, LAMININ , AND ZINC METALLOPROTEASE DOMAIN CONTAINING"/>
    <property type="match status" value="1"/>
</dbReference>
<dbReference type="InterPro" id="IPR000998">
    <property type="entry name" value="MAM_dom"/>
</dbReference>
<dbReference type="PRINTS" id="PR00480">
    <property type="entry name" value="ASTACIN"/>
</dbReference>
<evidence type="ECO:0000256" key="15">
    <source>
        <dbReference type="PROSITE-ProRule" id="PRU01211"/>
    </source>
</evidence>
<dbReference type="SUPFAM" id="SSF55486">
    <property type="entry name" value="Metalloproteases ('zincins'), catalytic domain"/>
    <property type="match status" value="1"/>
</dbReference>
<keyword evidence="9" id="KW-1133">Transmembrane helix</keyword>
<reference evidence="19" key="1">
    <citation type="journal article" date="2020" name="Mar. Drugs">
        <title>Transcriptomic Analysis of Four Cerianthid (Cnidaria, Ceriantharia) Venoms.</title>
        <authorList>
            <person name="Klompen A.M.L."/>
            <person name="Macrander J."/>
            <person name="Reitzel A.M."/>
            <person name="Stampar S.N."/>
        </authorList>
    </citation>
    <scope>NUCLEOTIDE SEQUENCE</scope>
</reference>
<feature type="signal peptide" evidence="16">
    <location>
        <begin position="1"/>
        <end position="18"/>
    </location>
</feature>
<evidence type="ECO:0000256" key="12">
    <source>
        <dbReference type="ARBA" id="ARBA00023145"/>
    </source>
</evidence>
<evidence type="ECO:0000313" key="19">
    <source>
        <dbReference type="EMBL" id="QNH72405.1"/>
    </source>
</evidence>
<feature type="domain" description="Peptidase M12A" evidence="18">
    <location>
        <begin position="71"/>
        <end position="270"/>
    </location>
</feature>
<dbReference type="Gene3D" id="2.60.120.200">
    <property type="match status" value="1"/>
</dbReference>
<evidence type="ECO:0000256" key="2">
    <source>
        <dbReference type="ARBA" id="ARBA00022670"/>
    </source>
</evidence>
<evidence type="ECO:0000259" key="17">
    <source>
        <dbReference type="PROSITE" id="PS50060"/>
    </source>
</evidence>
<dbReference type="SUPFAM" id="SSF49899">
    <property type="entry name" value="Concanavalin A-like lectins/glucanases"/>
    <property type="match status" value="1"/>
</dbReference>
<keyword evidence="14" id="KW-0325">Glycoprotein</keyword>
<dbReference type="Pfam" id="PF00090">
    <property type="entry name" value="TSP_1"/>
    <property type="match status" value="1"/>
</dbReference>
<dbReference type="CDD" id="cd06263">
    <property type="entry name" value="MAM"/>
    <property type="match status" value="1"/>
</dbReference>
<reference evidence="19" key="2">
    <citation type="submission" date="2020-07" db="EMBL/GenBank/DDBJ databases">
        <authorList>
            <person name="Klompen A.L."/>
            <person name="Macrander J."/>
            <person name="Reitzel A.M."/>
            <person name="Stampar S.N."/>
        </authorList>
    </citation>
    <scope>NUCLEOTIDE SEQUENCE</scope>
</reference>
<dbReference type="InterPro" id="IPR000884">
    <property type="entry name" value="TSP1_rpt"/>
</dbReference>
<evidence type="ECO:0000256" key="5">
    <source>
        <dbReference type="ARBA" id="ARBA00022729"/>
    </source>
</evidence>
<keyword evidence="4 15" id="KW-0479">Metal-binding</keyword>
<dbReference type="InterPro" id="IPR036383">
    <property type="entry name" value="TSP1_rpt_sf"/>
</dbReference>
<dbReference type="Gene3D" id="3.40.390.10">
    <property type="entry name" value="Collagenase (Catalytic Domain)"/>
    <property type="match status" value="1"/>
</dbReference>
<dbReference type="EC" id="3.4.24.-" evidence="16"/>
<sequence>MNARILSVFLVLIVYVSTHSLPTKRSKDLEESAFDQIVDANIESKQEGIFEVDMVLSPFDHNITQRDFKRNARRDRHFLWRKKTVPYEIDSSLTSPTDYWSNIQTAFTEYTSKTCIKFAPKTNSDTNWIRFFKGTGCWSSVGKNYWKSGAQDLSLGNYCHSKATIVHEIKHALGFFHEQSRPDRDSHVKVMWENIMEGKDYNFKKYSTSSIDDLDKIYDYRSVMHYGRYAFSKNGLPTILKLNDPNYALGNGNGLSTIDAMEINALYDCQGSGAYSAWSDYGPCEKWSNGDCKKYRQKFCTQGLTNCPNANSYGIHTEYQQCTASSCEDPVDGHWGQWALWSSCSTSCGNGVKTRTRQCNNPAPSNGGADCTGSNTDTKVCDRPSCTQNLPSDCNFDSGLCNWIQDDEDELELIRNQGDTPTGNTGPTSDHTTGQGFYVYLEANGPLSGEKGGLVGPILTNSLYCLKFWYHMYGSGMGKLYVYQRLYSNGNYLDSLIWSVSGDRGNQWNLGQVYRPAPGNLFSIVFVMERGNSKTSDIAIDDIVFKTDFC</sequence>
<comment type="caution">
    <text evidence="15">Lacks conserved residue(s) required for the propagation of feature annotation.</text>
</comment>
<evidence type="ECO:0000256" key="8">
    <source>
        <dbReference type="ARBA" id="ARBA00022833"/>
    </source>
</evidence>
<keyword evidence="6" id="KW-0677">Repeat</keyword>
<accession>A0A7G7WYR6</accession>
<evidence type="ECO:0000256" key="14">
    <source>
        <dbReference type="ARBA" id="ARBA00023180"/>
    </source>
</evidence>
<keyword evidence="11" id="KW-0472">Membrane</keyword>
<feature type="active site" evidence="15">
    <location>
        <position position="168"/>
    </location>
</feature>
<feature type="binding site" evidence="15">
    <location>
        <position position="171"/>
    </location>
    <ligand>
        <name>Zn(2+)</name>
        <dbReference type="ChEBI" id="CHEBI:29105"/>
        <note>catalytic</note>
    </ligand>
</feature>
<dbReference type="PRINTS" id="PR01705">
    <property type="entry name" value="TSP1REPEAT"/>
</dbReference>
<dbReference type="SMART" id="SM00137">
    <property type="entry name" value="MAM"/>
    <property type="match status" value="1"/>
</dbReference>
<evidence type="ECO:0000256" key="9">
    <source>
        <dbReference type="ARBA" id="ARBA00022989"/>
    </source>
</evidence>
<name>A0A7G7WYR6_9CNID</name>
<dbReference type="PROSITE" id="PS50060">
    <property type="entry name" value="MAM_2"/>
    <property type="match status" value="1"/>
</dbReference>
<keyword evidence="2 15" id="KW-0645">Protease</keyword>
<dbReference type="InterPro" id="IPR024079">
    <property type="entry name" value="MetalloPept_cat_dom_sf"/>
</dbReference>
<evidence type="ECO:0000256" key="7">
    <source>
        <dbReference type="ARBA" id="ARBA00022801"/>
    </source>
</evidence>
<dbReference type="InterPro" id="IPR001506">
    <property type="entry name" value="Peptidase_M12A"/>
</dbReference>
<dbReference type="SMART" id="SM00235">
    <property type="entry name" value="ZnMc"/>
    <property type="match status" value="1"/>
</dbReference>
<dbReference type="Pfam" id="PF01400">
    <property type="entry name" value="Astacin"/>
    <property type="match status" value="1"/>
</dbReference>
<evidence type="ECO:0000256" key="13">
    <source>
        <dbReference type="ARBA" id="ARBA00023157"/>
    </source>
</evidence>
<keyword evidence="7 15" id="KW-0378">Hydrolase</keyword>
<dbReference type="PANTHER" id="PTHR10127:SF780">
    <property type="entry name" value="METALLOENDOPEPTIDASE"/>
    <property type="match status" value="1"/>
</dbReference>
<keyword evidence="5 16" id="KW-0732">Signal</keyword>
<dbReference type="GO" id="GO:0016020">
    <property type="term" value="C:membrane"/>
    <property type="evidence" value="ECO:0007669"/>
    <property type="project" value="UniProtKB-SubCell"/>
</dbReference>
<feature type="binding site" evidence="15">
    <location>
        <position position="177"/>
    </location>
    <ligand>
        <name>Zn(2+)</name>
        <dbReference type="ChEBI" id="CHEBI:29105"/>
        <note>catalytic</note>
    </ligand>
</feature>
<dbReference type="Gene3D" id="2.20.100.10">
    <property type="entry name" value="Thrombospondin type-1 (TSP1) repeat"/>
    <property type="match status" value="1"/>
</dbReference>
<keyword evidence="12" id="KW-0865">Zymogen</keyword>
<feature type="disulfide bond" evidence="15">
    <location>
        <begin position="137"/>
        <end position="159"/>
    </location>
</feature>
<evidence type="ECO:0000259" key="18">
    <source>
        <dbReference type="PROSITE" id="PS51864"/>
    </source>
</evidence>
<keyword evidence="13 15" id="KW-1015">Disulfide bond</keyword>
<dbReference type="SUPFAM" id="SSF82895">
    <property type="entry name" value="TSP-1 type 1 repeat"/>
    <property type="match status" value="1"/>
</dbReference>